<accession>A6TKU0</accession>
<name>A6TKU0_ALKMQ</name>
<dbReference type="Proteomes" id="UP000001572">
    <property type="component" value="Chromosome"/>
</dbReference>
<reference evidence="2" key="1">
    <citation type="journal article" date="2016" name="Genome Announc.">
        <title>Complete genome sequence of Alkaliphilus metalliredigens strain QYMF, an alkaliphilic and metal-reducing bacterium isolated from borax-contaminated leachate ponds.</title>
        <authorList>
            <person name="Hwang C."/>
            <person name="Copeland A."/>
            <person name="Lucas S."/>
            <person name="Lapidus A."/>
            <person name="Barry K."/>
            <person name="Detter J.C."/>
            <person name="Glavina Del Rio T."/>
            <person name="Hammon N."/>
            <person name="Israni S."/>
            <person name="Dalin E."/>
            <person name="Tice H."/>
            <person name="Pitluck S."/>
            <person name="Chertkov O."/>
            <person name="Brettin T."/>
            <person name="Bruce D."/>
            <person name="Han C."/>
            <person name="Schmutz J."/>
            <person name="Larimer F."/>
            <person name="Land M.L."/>
            <person name="Hauser L."/>
            <person name="Kyrpides N."/>
            <person name="Mikhailova N."/>
            <person name="Ye Q."/>
            <person name="Zhou J."/>
            <person name="Richardson P."/>
            <person name="Fields M.W."/>
        </authorList>
    </citation>
    <scope>NUCLEOTIDE SEQUENCE [LARGE SCALE GENOMIC DNA]</scope>
    <source>
        <strain evidence="2">QYMF</strain>
    </source>
</reference>
<sequence length="48" mass="5514">MYLLGEGTFIKGSSFLYVFLGYQQVKHCNHEGEDNIKGGMYYFVVSNE</sequence>
<proteinExistence type="predicted"/>
<keyword evidence="2" id="KW-1185">Reference proteome</keyword>
<evidence type="ECO:0000313" key="1">
    <source>
        <dbReference type="EMBL" id="ABR46808.1"/>
    </source>
</evidence>
<gene>
    <name evidence="1" type="ordered locus">Amet_0581</name>
</gene>
<evidence type="ECO:0000313" key="2">
    <source>
        <dbReference type="Proteomes" id="UP000001572"/>
    </source>
</evidence>
<dbReference type="KEGG" id="amt:Amet_0581"/>
<organism evidence="1 2">
    <name type="scientific">Alkaliphilus metalliredigens (strain QYMF)</name>
    <dbReference type="NCBI Taxonomy" id="293826"/>
    <lineage>
        <taxon>Bacteria</taxon>
        <taxon>Bacillati</taxon>
        <taxon>Bacillota</taxon>
        <taxon>Clostridia</taxon>
        <taxon>Peptostreptococcales</taxon>
        <taxon>Natronincolaceae</taxon>
        <taxon>Alkaliphilus</taxon>
    </lineage>
</organism>
<protein>
    <submittedName>
        <fullName evidence="1">Uncharacterized protein</fullName>
    </submittedName>
</protein>
<dbReference type="HOGENOM" id="CLU_3148706_0_0_9"/>
<dbReference type="AlphaFoldDB" id="A6TKU0"/>
<dbReference type="EMBL" id="CP000724">
    <property type="protein sequence ID" value="ABR46808.1"/>
    <property type="molecule type" value="Genomic_DNA"/>
</dbReference>